<evidence type="ECO:0000313" key="3">
    <source>
        <dbReference type="Proteomes" id="UP000178288"/>
    </source>
</evidence>
<dbReference type="Pfam" id="PF01471">
    <property type="entry name" value="PG_binding_1"/>
    <property type="match status" value="1"/>
</dbReference>
<reference evidence="2 3" key="1">
    <citation type="journal article" date="2016" name="Nat. Commun.">
        <title>Thousands of microbial genomes shed light on interconnected biogeochemical processes in an aquifer system.</title>
        <authorList>
            <person name="Anantharaman K."/>
            <person name="Brown C.T."/>
            <person name="Hug L.A."/>
            <person name="Sharon I."/>
            <person name="Castelle C.J."/>
            <person name="Probst A.J."/>
            <person name="Thomas B.C."/>
            <person name="Singh A."/>
            <person name="Wilkins M.J."/>
            <person name="Karaoz U."/>
            <person name="Brodie E.L."/>
            <person name="Williams K.H."/>
            <person name="Hubbard S.S."/>
            <person name="Banfield J.F."/>
        </authorList>
    </citation>
    <scope>NUCLEOTIDE SEQUENCE [LARGE SCALE GENOMIC DNA]</scope>
</reference>
<dbReference type="Proteomes" id="UP000178288">
    <property type="component" value="Unassembled WGS sequence"/>
</dbReference>
<accession>A0A1G2UWY3</accession>
<dbReference type="InterPro" id="IPR036365">
    <property type="entry name" value="PGBD-like_sf"/>
</dbReference>
<dbReference type="InterPro" id="IPR002477">
    <property type="entry name" value="Peptidoglycan-bd-like"/>
</dbReference>
<evidence type="ECO:0000313" key="2">
    <source>
        <dbReference type="EMBL" id="OHB13875.1"/>
    </source>
</evidence>
<protein>
    <recommendedName>
        <fullName evidence="1">Peptidoglycan binding-like domain-containing protein</fullName>
    </recommendedName>
</protein>
<dbReference type="AlphaFoldDB" id="A0A1G2UWY3"/>
<dbReference type="SUPFAM" id="SSF47090">
    <property type="entry name" value="PGBD-like"/>
    <property type="match status" value="1"/>
</dbReference>
<proteinExistence type="predicted"/>
<dbReference type="EMBL" id="MHWV01000018">
    <property type="protein sequence ID" value="OHB13875.1"/>
    <property type="molecule type" value="Genomic_DNA"/>
</dbReference>
<comment type="caution">
    <text evidence="2">The sequence shown here is derived from an EMBL/GenBank/DDBJ whole genome shotgun (WGS) entry which is preliminary data.</text>
</comment>
<gene>
    <name evidence="2" type="ORF">A3G05_00230</name>
</gene>
<sequence>MTKIRIAKIAGIAAGATLVFGSFIPMAGAVTIAELQAQINALMAQLAALQGSTVSTGTTFTQNLTVGSTGAEVTALQQVLVAQGRLVMPAGVAMGYFGSLTQAAVASWQAANGVSPAAGYWGPISRAKYASMAGTPGTTVPGSTVGITTPGVEGTLTATLNPSPASGTKVYEGGSKTAVLGIKIEADISDIRVERVKVQLDATTSGNSDQQFYTKIADMMYVMDGSTVLASSVLDATTVVKEGSAYYMTIAGFSFLVPKDTTKVLTIAIDPKASWDSTYDSDTWTLTVPENGVRGVDGAGINQYSPTAALTAQSFTSTADVVDSAALTVSLATDSPKVSQVIANSGGSSNEKDNLVLAKINFKAEDDQVKVTDLTADITRSGTQTTATATTAYIYEGGTISGGVISGGTLVGSAAVAGTTLPLGTAAFTNIDWIIPADTTKTLTLAIDVDSAGVAFTSFAGSVGSTTAVATAVASENSAGSSITETGAGEGRFVTVRKIGPEVTLVSKSVTTDGVAQGAPAAGLTSTSTLTATFNIKIKAVGGTLNLGTVASTSPVVASSTAGFKVYRNGAYDGTVSSGATSTSYTIPTGCSATGTESCNLSDSAEVTIPITFSIQGRAATGVASTNGLYAVGFEGITWHTVGGASQTTTFMAGDSDWRTADVSFP</sequence>
<feature type="domain" description="Peptidoglycan binding-like" evidence="1">
    <location>
        <begin position="69"/>
        <end position="117"/>
    </location>
</feature>
<organism evidence="2 3">
    <name type="scientific">Candidatus Zambryskibacteria bacterium RIFCSPLOWO2_12_FULL_45_14</name>
    <dbReference type="NCBI Taxonomy" id="1802778"/>
    <lineage>
        <taxon>Bacteria</taxon>
        <taxon>Candidatus Zambryskiibacteriota</taxon>
    </lineage>
</organism>
<dbReference type="Gene3D" id="1.10.101.10">
    <property type="entry name" value="PGBD-like superfamily/PGBD"/>
    <property type="match status" value="1"/>
</dbReference>
<dbReference type="InterPro" id="IPR036366">
    <property type="entry name" value="PGBDSf"/>
</dbReference>
<evidence type="ECO:0000259" key="1">
    <source>
        <dbReference type="Pfam" id="PF01471"/>
    </source>
</evidence>
<name>A0A1G2UWY3_9BACT</name>